<evidence type="ECO:0000313" key="1">
    <source>
        <dbReference type="EMBL" id="MEQ2520843.1"/>
    </source>
</evidence>
<gene>
    <name evidence="1" type="ORF">WMO24_10445</name>
</gene>
<accession>A0ABV1GH39</accession>
<reference evidence="1 2" key="1">
    <citation type="submission" date="2024-03" db="EMBL/GenBank/DDBJ databases">
        <title>Human intestinal bacterial collection.</title>
        <authorList>
            <person name="Pauvert C."/>
            <person name="Hitch T.C.A."/>
            <person name="Clavel T."/>
        </authorList>
    </citation>
    <scope>NUCLEOTIDE SEQUENCE [LARGE SCALE GENOMIC DNA]</scope>
    <source>
        <strain evidence="1 2">CLA-JM-H11</strain>
    </source>
</reference>
<dbReference type="Proteomes" id="UP001477672">
    <property type="component" value="Unassembled WGS sequence"/>
</dbReference>
<proteinExistence type="predicted"/>
<keyword evidence="2" id="KW-1185">Reference proteome</keyword>
<dbReference type="EMBL" id="JBBMFA010000097">
    <property type="protein sequence ID" value="MEQ2520843.1"/>
    <property type="molecule type" value="Genomic_DNA"/>
</dbReference>
<evidence type="ECO:0000313" key="2">
    <source>
        <dbReference type="Proteomes" id="UP001477672"/>
    </source>
</evidence>
<dbReference type="RefSeq" id="WP_349216391.1">
    <property type="nucleotide sequence ID" value="NZ_JBBMFA010000097.1"/>
</dbReference>
<organism evidence="1 2">
    <name type="scientific">Ruthenibacterium intestinale</name>
    <dbReference type="NCBI Taxonomy" id="3133163"/>
    <lineage>
        <taxon>Bacteria</taxon>
        <taxon>Bacillati</taxon>
        <taxon>Bacillota</taxon>
        <taxon>Clostridia</taxon>
        <taxon>Eubacteriales</taxon>
        <taxon>Oscillospiraceae</taxon>
        <taxon>Ruthenibacterium</taxon>
    </lineage>
</organism>
<protein>
    <submittedName>
        <fullName evidence="1">Uncharacterized protein</fullName>
    </submittedName>
</protein>
<comment type="caution">
    <text evidence="1">The sequence shown here is derived from an EMBL/GenBank/DDBJ whole genome shotgun (WGS) entry which is preliminary data.</text>
</comment>
<sequence length="51" mass="5567">MSKKPLASIIVLTDGYTPFPPQALAQNIPALWLLSSKCVHPPRGKVARIKL</sequence>
<name>A0ABV1GH39_9FIRM</name>